<reference evidence="2" key="1">
    <citation type="submission" date="2019-08" db="EMBL/GenBank/DDBJ databases">
        <title>The genome of the North American firefly Photinus pyralis.</title>
        <authorList>
            <consortium name="Photinus pyralis genome working group"/>
            <person name="Fallon T.R."/>
            <person name="Sander Lower S.E."/>
            <person name="Weng J.-K."/>
        </authorList>
    </citation>
    <scope>NUCLEOTIDE SEQUENCE</scope>
    <source>
        <strain evidence="2">TRF0915ILg1</strain>
        <tissue evidence="2">Whole body</tissue>
    </source>
</reference>
<keyword evidence="1" id="KW-0812">Transmembrane</keyword>
<dbReference type="OrthoDB" id="7925769at2759"/>
<proteinExistence type="predicted"/>
<evidence type="ECO:0000313" key="3">
    <source>
        <dbReference type="Proteomes" id="UP000801492"/>
    </source>
</evidence>
<organism evidence="2 3">
    <name type="scientific">Ignelater luminosus</name>
    <name type="common">Cucubano</name>
    <name type="synonym">Pyrophorus luminosus</name>
    <dbReference type="NCBI Taxonomy" id="2038154"/>
    <lineage>
        <taxon>Eukaryota</taxon>
        <taxon>Metazoa</taxon>
        <taxon>Ecdysozoa</taxon>
        <taxon>Arthropoda</taxon>
        <taxon>Hexapoda</taxon>
        <taxon>Insecta</taxon>
        <taxon>Pterygota</taxon>
        <taxon>Neoptera</taxon>
        <taxon>Endopterygota</taxon>
        <taxon>Coleoptera</taxon>
        <taxon>Polyphaga</taxon>
        <taxon>Elateriformia</taxon>
        <taxon>Elateroidea</taxon>
        <taxon>Elateridae</taxon>
        <taxon>Agrypninae</taxon>
        <taxon>Pyrophorini</taxon>
        <taxon>Ignelater</taxon>
    </lineage>
</organism>
<comment type="caution">
    <text evidence="2">The sequence shown here is derived from an EMBL/GenBank/DDBJ whole genome shotgun (WGS) entry which is preliminary data.</text>
</comment>
<dbReference type="Proteomes" id="UP000801492">
    <property type="component" value="Unassembled WGS sequence"/>
</dbReference>
<keyword evidence="1" id="KW-0472">Membrane</keyword>
<sequence>MYIQVLKFMKNANEYRFFPITMDVDVCVVFKTNNFGIMEFLHDFSNIRTCYLKKVMFLIMTTTVNLFQGFYYIHNGMLNDSKLPPNIPRGNYKVEIQLHSNNEFVADLYVVGEVVDKSH</sequence>
<keyword evidence="3" id="KW-1185">Reference proteome</keyword>
<protein>
    <submittedName>
        <fullName evidence="2">Uncharacterized protein</fullName>
    </submittedName>
</protein>
<evidence type="ECO:0000313" key="2">
    <source>
        <dbReference type="EMBL" id="KAF2897084.1"/>
    </source>
</evidence>
<name>A0A8K0D0N2_IGNLU</name>
<keyword evidence="1" id="KW-1133">Transmembrane helix</keyword>
<feature type="transmembrane region" description="Helical" evidence="1">
    <location>
        <begin position="55"/>
        <end position="73"/>
    </location>
</feature>
<accession>A0A8K0D0N2</accession>
<dbReference type="AlphaFoldDB" id="A0A8K0D0N2"/>
<evidence type="ECO:0000256" key="1">
    <source>
        <dbReference type="SAM" id="Phobius"/>
    </source>
</evidence>
<gene>
    <name evidence="2" type="ORF">ILUMI_09091</name>
</gene>
<dbReference type="EMBL" id="VTPC01004483">
    <property type="protein sequence ID" value="KAF2897084.1"/>
    <property type="molecule type" value="Genomic_DNA"/>
</dbReference>